<dbReference type="AlphaFoldDB" id="A0A5A8DMT9"/>
<proteinExistence type="predicted"/>
<evidence type="ECO:0000313" key="5">
    <source>
        <dbReference type="Proteomes" id="UP000324907"/>
    </source>
</evidence>
<evidence type="ECO:0000313" key="1">
    <source>
        <dbReference type="EMBL" id="KAA0145773.1"/>
    </source>
</evidence>
<gene>
    <name evidence="1" type="ORF">FNF28_07803</name>
    <name evidence="2" type="ORF">FNF29_04071</name>
    <name evidence="3" type="ORF">FNF31_01637</name>
</gene>
<dbReference type="EMBL" id="VLTL01000353">
    <property type="protein sequence ID" value="KAA0145773.1"/>
    <property type="molecule type" value="Genomic_DNA"/>
</dbReference>
<dbReference type="EMBL" id="VLTN01000022">
    <property type="protein sequence ID" value="KAA0152205.1"/>
    <property type="molecule type" value="Genomic_DNA"/>
</dbReference>
<dbReference type="EMBL" id="VLTM01000010">
    <property type="protein sequence ID" value="KAA0166024.1"/>
    <property type="molecule type" value="Genomic_DNA"/>
</dbReference>
<evidence type="ECO:0000313" key="3">
    <source>
        <dbReference type="EMBL" id="KAA0166024.1"/>
    </source>
</evidence>
<dbReference type="GO" id="GO:0005737">
    <property type="term" value="C:cytoplasm"/>
    <property type="evidence" value="ECO:0007669"/>
    <property type="project" value="TreeGrafter"/>
</dbReference>
<dbReference type="PANTHER" id="PTHR16306">
    <property type="entry name" value="TRANSLIN-ASSOCIATED FACTOR X-INTERACTING PROTEIN 1"/>
    <property type="match status" value="1"/>
</dbReference>
<organism evidence="3 6">
    <name type="scientific">Cafeteria roenbergensis</name>
    <name type="common">Marine flagellate</name>
    <dbReference type="NCBI Taxonomy" id="33653"/>
    <lineage>
        <taxon>Eukaryota</taxon>
        <taxon>Sar</taxon>
        <taxon>Stramenopiles</taxon>
        <taxon>Bigyra</taxon>
        <taxon>Opalozoa</taxon>
        <taxon>Bicosoecida</taxon>
        <taxon>Cafeteriaceae</taxon>
        <taxon>Cafeteria</taxon>
    </lineage>
</organism>
<dbReference type="PANTHER" id="PTHR16306:SF0">
    <property type="entry name" value="TRANSLIN-ASSOCIATED FACTOR X-INTERACTING PROTEIN 1"/>
    <property type="match status" value="1"/>
</dbReference>
<sequence length="356" mass="37820">MAQPRFVAARGAAESVPRYLRANGLVRAHDMSKQETERLVRACWAAKAKEEARLRREEADEGLVLPLADFFWEWLRTTFGGPGQAVEWGSAIALALQRYSYDADVDVFLRCLQGRLPEEVYSRGGLVVARLEHGLSQRDRALSGGQTTGFLTVDDIRSYVREAFPHKSRAAMTAVLASLAIDPAVQAAAGPAATSARHRALATAARGDVAPSFASTAAAAAATAGAAALSGAERVDYSRLLSENAVGDQGPFVETLRAQLVSDFLQYAAELTAAVEQASTGPTDDELEVTPAAAAAAIRAEDPAKPDAEVRAIVARGTGVHPSELDVALSEPVRTLEFVSRMRSGWLARSGPKPLA</sequence>
<evidence type="ECO:0000313" key="2">
    <source>
        <dbReference type="EMBL" id="KAA0152205.1"/>
    </source>
</evidence>
<keyword evidence="4" id="KW-1185">Reference proteome</keyword>
<protein>
    <submittedName>
        <fullName evidence="3">Uncharacterized protein</fullName>
    </submittedName>
</protein>
<dbReference type="Proteomes" id="UP000324907">
    <property type="component" value="Unassembled WGS sequence"/>
</dbReference>
<name>A0A5A8DMT9_CAFRO</name>
<reference evidence="4 5" key="1">
    <citation type="submission" date="2019-07" db="EMBL/GenBank/DDBJ databases">
        <title>Genomes of Cafeteria roenbergensis.</title>
        <authorList>
            <person name="Fischer M.G."/>
            <person name="Hackl T."/>
            <person name="Roman M."/>
        </authorList>
    </citation>
    <scope>NUCLEOTIDE SEQUENCE [LARGE SCALE GENOMIC DNA]</scope>
    <source>
        <strain evidence="2 4">BVI</strain>
        <strain evidence="3 6">Cflag</strain>
        <strain evidence="1 5">RCC970-E3</strain>
    </source>
</reference>
<accession>A0A5A8DMT9</accession>
<dbReference type="Proteomes" id="UP000325113">
    <property type="component" value="Unassembled WGS sequence"/>
</dbReference>
<dbReference type="OMA" id="TSEAMAW"/>
<evidence type="ECO:0000313" key="6">
    <source>
        <dbReference type="Proteomes" id="UP000325113"/>
    </source>
</evidence>
<comment type="caution">
    <text evidence="3">The sequence shown here is derived from an EMBL/GenBank/DDBJ whole genome shotgun (WGS) entry which is preliminary data.</text>
</comment>
<evidence type="ECO:0000313" key="4">
    <source>
        <dbReference type="Proteomes" id="UP000323011"/>
    </source>
</evidence>
<dbReference type="Proteomes" id="UP000323011">
    <property type="component" value="Unassembled WGS sequence"/>
</dbReference>